<evidence type="ECO:0000313" key="3">
    <source>
        <dbReference type="Proteomes" id="UP000593564"/>
    </source>
</evidence>
<protein>
    <recommendedName>
        <fullName evidence="1">F-box domain-containing protein</fullName>
    </recommendedName>
</protein>
<dbReference type="InterPro" id="IPR017451">
    <property type="entry name" value="F-box-assoc_interact_dom"/>
</dbReference>
<dbReference type="Pfam" id="PF00646">
    <property type="entry name" value="F-box"/>
    <property type="match status" value="1"/>
</dbReference>
<dbReference type="Gene3D" id="1.20.1280.50">
    <property type="match status" value="1"/>
</dbReference>
<sequence>MMSNLPMTLITHILSRLAVKPLVRFGCVSKPWCALIDDPDFIRLHLNRSIKTKSNLSLILRDCYISSVNFNSLDNVVELDHPLKCPEFGTEVLGSCDGLICLYNGEEDVCIWNPSTRNHRNLPITPIEFPDYFTFCQYVIYGFGYDSLTDDYKLVRMIQFYGDDWDSFDSEVKVYSLKSNSWRRIQDFPYYLLYKRGYGVLVGSALHWVVSRKYESDTANLVAAFDLTDEKYRLVPQPEFSDKDFHMNVGELDGCLCILCNYVQVCFDM</sequence>
<gene>
    <name evidence="2" type="ORF">HYC85_017629</name>
</gene>
<feature type="domain" description="F-box" evidence="1">
    <location>
        <begin position="1"/>
        <end position="44"/>
    </location>
</feature>
<dbReference type="InterPro" id="IPR036047">
    <property type="entry name" value="F-box-like_dom_sf"/>
</dbReference>
<dbReference type="AlphaFoldDB" id="A0A7J7GRY6"/>
<dbReference type="SUPFAM" id="SSF81383">
    <property type="entry name" value="F-box domain"/>
    <property type="match status" value="1"/>
</dbReference>
<dbReference type="InterPro" id="IPR050796">
    <property type="entry name" value="SCF_F-box_component"/>
</dbReference>
<dbReference type="InterPro" id="IPR001810">
    <property type="entry name" value="F-box_dom"/>
</dbReference>
<dbReference type="CDD" id="cd22157">
    <property type="entry name" value="F-box_AtFBW1-like"/>
    <property type="match status" value="1"/>
</dbReference>
<reference evidence="3" key="1">
    <citation type="journal article" date="2020" name="Nat. Commun.">
        <title>Genome assembly of wild tea tree DASZ reveals pedigree and selection history of tea varieties.</title>
        <authorList>
            <person name="Zhang W."/>
            <person name="Zhang Y."/>
            <person name="Qiu H."/>
            <person name="Guo Y."/>
            <person name="Wan H."/>
            <person name="Zhang X."/>
            <person name="Scossa F."/>
            <person name="Alseekh S."/>
            <person name="Zhang Q."/>
            <person name="Wang P."/>
            <person name="Xu L."/>
            <person name="Schmidt M.H."/>
            <person name="Jia X."/>
            <person name="Li D."/>
            <person name="Zhu A."/>
            <person name="Guo F."/>
            <person name="Chen W."/>
            <person name="Ni D."/>
            <person name="Usadel B."/>
            <person name="Fernie A.R."/>
            <person name="Wen W."/>
        </authorList>
    </citation>
    <scope>NUCLEOTIDE SEQUENCE [LARGE SCALE GENOMIC DNA]</scope>
    <source>
        <strain evidence="3">cv. G240</strain>
    </source>
</reference>
<dbReference type="PANTHER" id="PTHR31672">
    <property type="entry name" value="BNACNNG10540D PROTEIN"/>
    <property type="match status" value="1"/>
</dbReference>
<dbReference type="Proteomes" id="UP000593564">
    <property type="component" value="Unassembled WGS sequence"/>
</dbReference>
<accession>A0A7J7GRY6</accession>
<dbReference type="InterPro" id="IPR006527">
    <property type="entry name" value="F-box-assoc_dom_typ1"/>
</dbReference>
<dbReference type="PANTHER" id="PTHR31672:SF13">
    <property type="entry name" value="F-BOX PROTEIN CPR30-LIKE"/>
    <property type="match status" value="1"/>
</dbReference>
<reference evidence="2 3" key="2">
    <citation type="submission" date="2020-07" db="EMBL/GenBank/DDBJ databases">
        <title>Genome assembly of wild tea tree DASZ reveals pedigree and selection history of tea varieties.</title>
        <authorList>
            <person name="Zhang W."/>
        </authorList>
    </citation>
    <scope>NUCLEOTIDE SEQUENCE [LARGE SCALE GENOMIC DNA]</scope>
    <source>
        <strain evidence="3">cv. G240</strain>
        <tissue evidence="2">Leaf</tissue>
    </source>
</reference>
<dbReference type="EMBL" id="JACBKZ010000008">
    <property type="protein sequence ID" value="KAF5943552.1"/>
    <property type="molecule type" value="Genomic_DNA"/>
</dbReference>
<evidence type="ECO:0000259" key="1">
    <source>
        <dbReference type="PROSITE" id="PS50181"/>
    </source>
</evidence>
<dbReference type="SUPFAM" id="SSF50965">
    <property type="entry name" value="Galactose oxidase, central domain"/>
    <property type="match status" value="1"/>
</dbReference>
<proteinExistence type="predicted"/>
<dbReference type="NCBIfam" id="TIGR01640">
    <property type="entry name" value="F_box_assoc_1"/>
    <property type="match status" value="1"/>
</dbReference>
<evidence type="ECO:0000313" key="2">
    <source>
        <dbReference type="EMBL" id="KAF5943552.1"/>
    </source>
</evidence>
<dbReference type="PROSITE" id="PS50181">
    <property type="entry name" value="FBOX"/>
    <property type="match status" value="1"/>
</dbReference>
<dbReference type="SMART" id="SM00256">
    <property type="entry name" value="FBOX"/>
    <property type="match status" value="1"/>
</dbReference>
<organism evidence="2 3">
    <name type="scientific">Camellia sinensis</name>
    <name type="common">Tea plant</name>
    <name type="synonym">Thea sinensis</name>
    <dbReference type="NCBI Taxonomy" id="4442"/>
    <lineage>
        <taxon>Eukaryota</taxon>
        <taxon>Viridiplantae</taxon>
        <taxon>Streptophyta</taxon>
        <taxon>Embryophyta</taxon>
        <taxon>Tracheophyta</taxon>
        <taxon>Spermatophyta</taxon>
        <taxon>Magnoliopsida</taxon>
        <taxon>eudicotyledons</taxon>
        <taxon>Gunneridae</taxon>
        <taxon>Pentapetalae</taxon>
        <taxon>asterids</taxon>
        <taxon>Ericales</taxon>
        <taxon>Theaceae</taxon>
        <taxon>Camellia</taxon>
    </lineage>
</organism>
<comment type="caution">
    <text evidence="2">The sequence shown here is derived from an EMBL/GenBank/DDBJ whole genome shotgun (WGS) entry which is preliminary data.</text>
</comment>
<dbReference type="Pfam" id="PF07734">
    <property type="entry name" value="FBA_1"/>
    <property type="match status" value="1"/>
</dbReference>
<name>A0A7J7GRY6_CAMSI</name>
<dbReference type="InterPro" id="IPR011043">
    <property type="entry name" value="Gal_Oxase/kelch_b-propeller"/>
</dbReference>
<keyword evidence="3" id="KW-1185">Reference proteome</keyword>